<gene>
    <name evidence="2" type="ORF">A2627_03315</name>
</gene>
<dbReference type="SUPFAM" id="SSF48019">
    <property type="entry name" value="post-AAA+ oligomerization domain-like"/>
    <property type="match status" value="1"/>
</dbReference>
<dbReference type="AlphaFoldDB" id="A0A1F7YIU0"/>
<dbReference type="InterPro" id="IPR048466">
    <property type="entry name" value="DNA_pol3_delta-like_C"/>
</dbReference>
<name>A0A1F7YIU0_9BACT</name>
<reference evidence="2 3" key="1">
    <citation type="journal article" date="2016" name="Nat. Commun.">
        <title>Thousands of microbial genomes shed light on interconnected biogeochemical processes in an aquifer system.</title>
        <authorList>
            <person name="Anantharaman K."/>
            <person name="Brown C.T."/>
            <person name="Hug L.A."/>
            <person name="Sharon I."/>
            <person name="Castelle C.J."/>
            <person name="Probst A.J."/>
            <person name="Thomas B.C."/>
            <person name="Singh A."/>
            <person name="Wilkins M.J."/>
            <person name="Karaoz U."/>
            <person name="Brodie E.L."/>
            <person name="Williams K.H."/>
            <person name="Hubbard S.S."/>
            <person name="Banfield J.F."/>
        </authorList>
    </citation>
    <scope>NUCLEOTIDE SEQUENCE [LARGE SCALE GENOMIC DNA]</scope>
</reference>
<proteinExistence type="predicted"/>
<evidence type="ECO:0000313" key="3">
    <source>
        <dbReference type="Proteomes" id="UP000178851"/>
    </source>
</evidence>
<comment type="caution">
    <text evidence="2">The sequence shown here is derived from an EMBL/GenBank/DDBJ whole genome shotgun (WGS) entry which is preliminary data.</text>
</comment>
<dbReference type="InterPro" id="IPR008921">
    <property type="entry name" value="DNA_pol3_clamp-load_cplx_C"/>
</dbReference>
<feature type="domain" description="DNA polymerase III delta subunit-like C-terminal" evidence="1">
    <location>
        <begin position="105"/>
        <end position="210"/>
    </location>
</feature>
<dbReference type="Gene3D" id="1.20.272.10">
    <property type="match status" value="1"/>
</dbReference>
<dbReference type="Pfam" id="PF21694">
    <property type="entry name" value="DNA_pol3_delta_C"/>
    <property type="match status" value="1"/>
</dbReference>
<evidence type="ECO:0000313" key="2">
    <source>
        <dbReference type="EMBL" id="OGM27261.1"/>
    </source>
</evidence>
<dbReference type="Proteomes" id="UP000178851">
    <property type="component" value="Unassembled WGS sequence"/>
</dbReference>
<organism evidence="2 3">
    <name type="scientific">Candidatus Woesebacteria bacterium RIFCSPHIGHO2_01_FULL_39_28</name>
    <dbReference type="NCBI Taxonomy" id="1802496"/>
    <lineage>
        <taxon>Bacteria</taxon>
        <taxon>Candidatus Woeseibacteriota</taxon>
    </lineage>
</organism>
<protein>
    <recommendedName>
        <fullName evidence="1">DNA polymerase III delta subunit-like C-terminal domain-containing protein</fullName>
    </recommendedName>
</protein>
<dbReference type="GO" id="GO:0006260">
    <property type="term" value="P:DNA replication"/>
    <property type="evidence" value="ECO:0007669"/>
    <property type="project" value="InterPro"/>
</dbReference>
<dbReference type="GO" id="GO:0003677">
    <property type="term" value="F:DNA binding"/>
    <property type="evidence" value="ECO:0007669"/>
    <property type="project" value="InterPro"/>
</dbReference>
<accession>A0A1F7YIU0</accession>
<evidence type="ECO:0000259" key="1">
    <source>
        <dbReference type="Pfam" id="PF21694"/>
    </source>
</evidence>
<dbReference type="EMBL" id="MGGI01000005">
    <property type="protein sequence ID" value="OGM27261.1"/>
    <property type="molecule type" value="Genomic_DNA"/>
</dbReference>
<sequence>MKILVLHGENITASRERLFNLVAQYRRKGWEIFKTDKTDELLTDTLFGQKRLYIVEKIKNIDYKSLTNKFDSNIIIWHEGNFPTTLLKKLPKITKVEKFDLPFLIYKFLDSFFPENTKNCLQILHEIILTNPPEFVLALLARHLRDLYWVKTDPETVDYPSWRVAKLKKQSNSFTIGGLKRLIIDLSDADIKSKTSVADLATSLDLIIIKELK</sequence>